<dbReference type="CDD" id="cd12168">
    <property type="entry name" value="Mand_dh_like"/>
    <property type="match status" value="1"/>
</dbReference>
<evidence type="ECO:0000259" key="5">
    <source>
        <dbReference type="Pfam" id="PF00389"/>
    </source>
</evidence>
<evidence type="ECO:0000256" key="1">
    <source>
        <dbReference type="ARBA" id="ARBA00005854"/>
    </source>
</evidence>
<dbReference type="Gene3D" id="3.40.50.720">
    <property type="entry name" value="NAD(P)-binding Rossmann-like Domain"/>
    <property type="match status" value="2"/>
</dbReference>
<dbReference type="PANTHER" id="PTHR10996:SF257">
    <property type="entry name" value="GLYOXYLATE REDUCTASE 1"/>
    <property type="match status" value="1"/>
</dbReference>
<feature type="domain" description="D-isomer specific 2-hydroxyacid dehydrogenase catalytic" evidence="5">
    <location>
        <begin position="62"/>
        <end position="324"/>
    </location>
</feature>
<dbReference type="OrthoDB" id="9991913at2759"/>
<evidence type="ECO:0000256" key="4">
    <source>
        <dbReference type="RuleBase" id="RU003719"/>
    </source>
</evidence>
<keyword evidence="8" id="KW-1185">Reference proteome</keyword>
<evidence type="ECO:0000256" key="3">
    <source>
        <dbReference type="ARBA" id="ARBA00023027"/>
    </source>
</evidence>
<dbReference type="PROSITE" id="PS00065">
    <property type="entry name" value="D_2_HYDROXYACID_DH_1"/>
    <property type="match status" value="1"/>
</dbReference>
<dbReference type="STRING" id="1160497.A0A1L9VPW5"/>
<dbReference type="InterPro" id="IPR006139">
    <property type="entry name" value="D-isomer_2_OHA_DH_cat_dom"/>
</dbReference>
<protein>
    <recommendedName>
        <fullName evidence="9">D-isomer specific 2-hydroxyacid dehydrogenase NAD-binding domain-containing protein</fullName>
    </recommendedName>
</protein>
<keyword evidence="3" id="KW-0520">NAD</keyword>
<evidence type="ECO:0000259" key="6">
    <source>
        <dbReference type="Pfam" id="PF02826"/>
    </source>
</evidence>
<dbReference type="GO" id="GO:0005829">
    <property type="term" value="C:cytosol"/>
    <property type="evidence" value="ECO:0007669"/>
    <property type="project" value="TreeGrafter"/>
</dbReference>
<dbReference type="PANTHER" id="PTHR10996">
    <property type="entry name" value="2-HYDROXYACID DEHYDROGENASE-RELATED"/>
    <property type="match status" value="1"/>
</dbReference>
<dbReference type="RefSeq" id="XP_022402626.1">
    <property type="nucleotide sequence ID" value="XM_022540341.1"/>
</dbReference>
<dbReference type="Pfam" id="PF00389">
    <property type="entry name" value="2-Hacid_dh"/>
    <property type="match status" value="1"/>
</dbReference>
<name>A0A1L9VPW5_ASPGL</name>
<evidence type="ECO:0008006" key="9">
    <source>
        <dbReference type="Google" id="ProtNLM"/>
    </source>
</evidence>
<dbReference type="EMBL" id="KV878893">
    <property type="protein sequence ID" value="OJJ85932.1"/>
    <property type="molecule type" value="Genomic_DNA"/>
</dbReference>
<dbReference type="SUPFAM" id="SSF52283">
    <property type="entry name" value="Formate/glycerate dehydrogenase catalytic domain-like"/>
    <property type="match status" value="1"/>
</dbReference>
<dbReference type="GO" id="GO:0051287">
    <property type="term" value="F:NAD binding"/>
    <property type="evidence" value="ECO:0007669"/>
    <property type="project" value="InterPro"/>
</dbReference>
<proteinExistence type="inferred from homology"/>
<feature type="domain" description="D-isomer specific 2-hydroxyacid dehydrogenase NAD-binding" evidence="6">
    <location>
        <begin position="122"/>
        <end position="294"/>
    </location>
</feature>
<dbReference type="SUPFAM" id="SSF51735">
    <property type="entry name" value="NAD(P)-binding Rossmann-fold domains"/>
    <property type="match status" value="1"/>
</dbReference>
<dbReference type="AlphaFoldDB" id="A0A1L9VPW5"/>
<dbReference type="InterPro" id="IPR029752">
    <property type="entry name" value="D-isomer_DH_CS1"/>
</dbReference>
<dbReference type="PROSITE" id="PS00671">
    <property type="entry name" value="D_2_HYDROXYACID_DH_3"/>
    <property type="match status" value="1"/>
</dbReference>
<dbReference type="InterPro" id="IPR006140">
    <property type="entry name" value="D-isomer_DH_NAD-bd"/>
</dbReference>
<evidence type="ECO:0000256" key="2">
    <source>
        <dbReference type="ARBA" id="ARBA00023002"/>
    </source>
</evidence>
<dbReference type="InterPro" id="IPR036291">
    <property type="entry name" value="NAD(P)-bd_dom_sf"/>
</dbReference>
<dbReference type="Pfam" id="PF02826">
    <property type="entry name" value="2-Hacid_dh_C"/>
    <property type="match status" value="1"/>
</dbReference>
<reference evidence="8" key="1">
    <citation type="journal article" date="2017" name="Genome Biol.">
        <title>Comparative genomics reveals high biological diversity and specific adaptations in the industrially and medically important fungal genus Aspergillus.</title>
        <authorList>
            <person name="de Vries R.P."/>
            <person name="Riley R."/>
            <person name="Wiebenga A."/>
            <person name="Aguilar-Osorio G."/>
            <person name="Amillis S."/>
            <person name="Uchima C.A."/>
            <person name="Anderluh G."/>
            <person name="Asadollahi M."/>
            <person name="Askin M."/>
            <person name="Barry K."/>
            <person name="Battaglia E."/>
            <person name="Bayram O."/>
            <person name="Benocci T."/>
            <person name="Braus-Stromeyer S.A."/>
            <person name="Caldana C."/>
            <person name="Canovas D."/>
            <person name="Cerqueira G.C."/>
            <person name="Chen F."/>
            <person name="Chen W."/>
            <person name="Choi C."/>
            <person name="Clum A."/>
            <person name="Dos Santos R.A."/>
            <person name="Damasio A.R."/>
            <person name="Diallinas G."/>
            <person name="Emri T."/>
            <person name="Fekete E."/>
            <person name="Flipphi M."/>
            <person name="Freyberg S."/>
            <person name="Gallo A."/>
            <person name="Gournas C."/>
            <person name="Habgood R."/>
            <person name="Hainaut M."/>
            <person name="Harispe M.L."/>
            <person name="Henrissat B."/>
            <person name="Hilden K.S."/>
            <person name="Hope R."/>
            <person name="Hossain A."/>
            <person name="Karabika E."/>
            <person name="Karaffa L."/>
            <person name="Karanyi Z."/>
            <person name="Krasevec N."/>
            <person name="Kuo A."/>
            <person name="Kusch H."/>
            <person name="LaButti K."/>
            <person name="Lagendijk E.L."/>
            <person name="Lapidus A."/>
            <person name="Levasseur A."/>
            <person name="Lindquist E."/>
            <person name="Lipzen A."/>
            <person name="Logrieco A.F."/>
            <person name="MacCabe A."/>
            <person name="Maekelae M.R."/>
            <person name="Malavazi I."/>
            <person name="Melin P."/>
            <person name="Meyer V."/>
            <person name="Mielnichuk N."/>
            <person name="Miskei M."/>
            <person name="Molnar A.P."/>
            <person name="Mule G."/>
            <person name="Ngan C.Y."/>
            <person name="Orejas M."/>
            <person name="Orosz E."/>
            <person name="Ouedraogo J.P."/>
            <person name="Overkamp K.M."/>
            <person name="Park H.-S."/>
            <person name="Perrone G."/>
            <person name="Piumi F."/>
            <person name="Punt P.J."/>
            <person name="Ram A.F."/>
            <person name="Ramon A."/>
            <person name="Rauscher S."/>
            <person name="Record E."/>
            <person name="Riano-Pachon D.M."/>
            <person name="Robert V."/>
            <person name="Roehrig J."/>
            <person name="Ruller R."/>
            <person name="Salamov A."/>
            <person name="Salih N.S."/>
            <person name="Samson R.A."/>
            <person name="Sandor E."/>
            <person name="Sanguinetti M."/>
            <person name="Schuetze T."/>
            <person name="Sepcic K."/>
            <person name="Shelest E."/>
            <person name="Sherlock G."/>
            <person name="Sophianopoulou V."/>
            <person name="Squina F.M."/>
            <person name="Sun H."/>
            <person name="Susca A."/>
            <person name="Todd R.B."/>
            <person name="Tsang A."/>
            <person name="Unkles S.E."/>
            <person name="van de Wiele N."/>
            <person name="van Rossen-Uffink D."/>
            <person name="Oliveira J.V."/>
            <person name="Vesth T.C."/>
            <person name="Visser J."/>
            <person name="Yu J.-H."/>
            <person name="Zhou M."/>
            <person name="Andersen M.R."/>
            <person name="Archer D.B."/>
            <person name="Baker S.E."/>
            <person name="Benoit I."/>
            <person name="Brakhage A.A."/>
            <person name="Braus G.H."/>
            <person name="Fischer R."/>
            <person name="Frisvad J.C."/>
            <person name="Goldman G.H."/>
            <person name="Houbraken J."/>
            <person name="Oakley B."/>
            <person name="Pocsi I."/>
            <person name="Scazzocchio C."/>
            <person name="Seiboth B."/>
            <person name="vanKuyk P.A."/>
            <person name="Wortman J."/>
            <person name="Dyer P.S."/>
            <person name="Grigoriev I.V."/>
        </authorList>
    </citation>
    <scope>NUCLEOTIDE SEQUENCE [LARGE SCALE GENOMIC DNA]</scope>
    <source>
        <strain evidence="8">CBS 516.65</strain>
    </source>
</reference>
<comment type="similarity">
    <text evidence="1 4">Belongs to the D-isomer specific 2-hydroxyacid dehydrogenase family.</text>
</comment>
<accession>A0A1L9VPW5</accession>
<dbReference type="GeneID" id="34456602"/>
<evidence type="ECO:0000313" key="7">
    <source>
        <dbReference type="EMBL" id="OJJ85932.1"/>
    </source>
</evidence>
<dbReference type="InterPro" id="IPR029753">
    <property type="entry name" value="D-isomer_DH_CS"/>
</dbReference>
<sequence length="329" mass="36141">MSALARPGLLLVGSLQHTQQECERLRTKYDVLQFTGIRNEFLQNCKQGNFNHVAGLYRTNSTKETGPFDKELVLSLPDSLKYIGLNGAGYDGMDISACTERNIRISNTPNVVANATADVAMFLLLGALRHAMIPLQALRDGRWKEGAPLGHDPYGKTLGILGMGAIGQALAHRARAFGLRIIYHNRSRLSKDKEGSATYVTFDELLQSSDILSLNLPATPETRHTLSQPQFEIMKNGVVVINTARGSLIDEAALVNALNSGKVLSAGLDVYEDEPRVHLGLISNDRVMLLPHIGTTTVETKREMELLALRNLEHALDHGELLTPIREQS</sequence>
<keyword evidence="2 4" id="KW-0560">Oxidoreductase</keyword>
<evidence type="ECO:0000313" key="8">
    <source>
        <dbReference type="Proteomes" id="UP000184300"/>
    </source>
</evidence>
<dbReference type="InterPro" id="IPR050223">
    <property type="entry name" value="D-isomer_2-hydroxyacid_DH"/>
</dbReference>
<dbReference type="GO" id="GO:0016618">
    <property type="term" value="F:hydroxypyruvate reductase [NAD(P)H] activity"/>
    <property type="evidence" value="ECO:0007669"/>
    <property type="project" value="TreeGrafter"/>
</dbReference>
<gene>
    <name evidence="7" type="ORF">ASPGLDRAFT_122625</name>
</gene>
<dbReference type="VEuPathDB" id="FungiDB:ASPGLDRAFT_122625"/>
<dbReference type="GO" id="GO:0030267">
    <property type="term" value="F:glyoxylate reductase (NADPH) activity"/>
    <property type="evidence" value="ECO:0007669"/>
    <property type="project" value="TreeGrafter"/>
</dbReference>
<organism evidence="7 8">
    <name type="scientific">Aspergillus glaucus CBS 516.65</name>
    <dbReference type="NCBI Taxonomy" id="1160497"/>
    <lineage>
        <taxon>Eukaryota</taxon>
        <taxon>Fungi</taxon>
        <taxon>Dikarya</taxon>
        <taxon>Ascomycota</taxon>
        <taxon>Pezizomycotina</taxon>
        <taxon>Eurotiomycetes</taxon>
        <taxon>Eurotiomycetidae</taxon>
        <taxon>Eurotiales</taxon>
        <taxon>Aspergillaceae</taxon>
        <taxon>Aspergillus</taxon>
        <taxon>Aspergillus subgen. Aspergillus</taxon>
    </lineage>
</organism>
<dbReference type="Proteomes" id="UP000184300">
    <property type="component" value="Unassembled WGS sequence"/>
</dbReference>
<dbReference type="FunFam" id="3.40.50.720:FF:000203">
    <property type="entry name" value="D-3-phosphoglycerate dehydrogenase (SerA)"/>
    <property type="match status" value="1"/>
</dbReference>